<accession>A0A9N9D8U5</accession>
<evidence type="ECO:0000256" key="1">
    <source>
        <dbReference type="SAM" id="Coils"/>
    </source>
</evidence>
<dbReference type="EMBL" id="CAJVPS010006645">
    <property type="protein sequence ID" value="CAG8627453.1"/>
    <property type="molecule type" value="Genomic_DNA"/>
</dbReference>
<keyword evidence="3" id="KW-1185">Reference proteome</keyword>
<keyword evidence="1" id="KW-0175">Coiled coil</keyword>
<gene>
    <name evidence="2" type="ORF">ALEPTO_LOCUS9220</name>
</gene>
<evidence type="ECO:0000313" key="2">
    <source>
        <dbReference type="EMBL" id="CAG8627453.1"/>
    </source>
</evidence>
<organism evidence="2 3">
    <name type="scientific">Ambispora leptoticha</name>
    <dbReference type="NCBI Taxonomy" id="144679"/>
    <lineage>
        <taxon>Eukaryota</taxon>
        <taxon>Fungi</taxon>
        <taxon>Fungi incertae sedis</taxon>
        <taxon>Mucoromycota</taxon>
        <taxon>Glomeromycotina</taxon>
        <taxon>Glomeromycetes</taxon>
        <taxon>Archaeosporales</taxon>
        <taxon>Ambisporaceae</taxon>
        <taxon>Ambispora</taxon>
    </lineage>
</organism>
<evidence type="ECO:0000313" key="3">
    <source>
        <dbReference type="Proteomes" id="UP000789508"/>
    </source>
</evidence>
<feature type="coiled-coil region" evidence="1">
    <location>
        <begin position="7"/>
        <end position="59"/>
    </location>
</feature>
<name>A0A9N9D8U5_9GLOM</name>
<dbReference type="Proteomes" id="UP000789508">
    <property type="component" value="Unassembled WGS sequence"/>
</dbReference>
<comment type="caution">
    <text evidence="2">The sequence shown here is derived from an EMBL/GenBank/DDBJ whole genome shotgun (WGS) entry which is preliminary data.</text>
</comment>
<dbReference type="AlphaFoldDB" id="A0A9N9D8U5"/>
<sequence length="132" mass="16035">MVKEQIMEQLREELRQAREEIVRLKTQALVDINELMREFDECDEKRKEYETEVEKQASQREDRASTQFGWGQAINFVPVFSHAYNYGASKANELVEQEQKKHRETLRKVTDKKYKQIEESYIKRKKRYEQEN</sequence>
<protein>
    <submittedName>
        <fullName evidence="2">9018_t:CDS:1</fullName>
    </submittedName>
</protein>
<proteinExistence type="predicted"/>
<reference evidence="2" key="1">
    <citation type="submission" date="2021-06" db="EMBL/GenBank/DDBJ databases">
        <authorList>
            <person name="Kallberg Y."/>
            <person name="Tangrot J."/>
            <person name="Rosling A."/>
        </authorList>
    </citation>
    <scope>NUCLEOTIDE SEQUENCE</scope>
    <source>
        <strain evidence="2">FL130A</strain>
    </source>
</reference>
<dbReference type="OrthoDB" id="2337420at2759"/>